<accession>A0A317XJW0</accession>
<dbReference type="Pfam" id="PF10237">
    <property type="entry name" value="N6-adenineMlase"/>
    <property type="match status" value="1"/>
</dbReference>
<feature type="region of interest" description="Disordered" evidence="5">
    <location>
        <begin position="137"/>
        <end position="164"/>
    </location>
</feature>
<dbReference type="GO" id="GO:0032259">
    <property type="term" value="P:methylation"/>
    <property type="evidence" value="ECO:0007669"/>
    <property type="project" value="UniProtKB-KW"/>
</dbReference>
<reference evidence="6 7" key="1">
    <citation type="journal article" date="2018" name="Mol. Biol. Evol.">
        <title>Broad Genomic Sampling Reveals a Smut Pathogenic Ancestry of the Fungal Clade Ustilaginomycotina.</title>
        <authorList>
            <person name="Kijpornyongpan T."/>
            <person name="Mondo S.J."/>
            <person name="Barry K."/>
            <person name="Sandor L."/>
            <person name="Lee J."/>
            <person name="Lipzen A."/>
            <person name="Pangilinan J."/>
            <person name="LaButti K."/>
            <person name="Hainaut M."/>
            <person name="Henrissat B."/>
            <person name="Grigoriev I.V."/>
            <person name="Spatafora J.W."/>
            <person name="Aime M.C."/>
        </authorList>
    </citation>
    <scope>NUCLEOTIDE SEQUENCE [LARGE SCALE GENOMIC DNA]</scope>
    <source>
        <strain evidence="6 7">MCA 3645</strain>
    </source>
</reference>
<feature type="region of interest" description="Disordered" evidence="5">
    <location>
        <begin position="324"/>
        <end position="346"/>
    </location>
</feature>
<dbReference type="STRING" id="1882483.A0A317XJW0"/>
<keyword evidence="2" id="KW-0963">Cytoplasm</keyword>
<proteinExistence type="predicted"/>
<dbReference type="PROSITE" id="PS00092">
    <property type="entry name" value="N6_MTASE"/>
    <property type="match status" value="1"/>
</dbReference>
<feature type="region of interest" description="Disordered" evidence="5">
    <location>
        <begin position="33"/>
        <end position="92"/>
    </location>
</feature>
<dbReference type="Proteomes" id="UP000246740">
    <property type="component" value="Unassembled WGS sequence"/>
</dbReference>
<gene>
    <name evidence="6" type="ORF">BCV70DRAFT_201869</name>
</gene>
<evidence type="ECO:0000256" key="3">
    <source>
        <dbReference type="ARBA" id="ARBA00022603"/>
    </source>
</evidence>
<feature type="compositionally biased region" description="Basic and acidic residues" evidence="5">
    <location>
        <begin position="80"/>
        <end position="92"/>
    </location>
</feature>
<keyword evidence="7" id="KW-1185">Reference proteome</keyword>
<sequence>MSISPPGLDASALAALDRFRAEKVDEEAKLIRFAASASASRTGSASTSRSSSRAAVSRPVDKGSPKQQQQPQKKKKKKKEQRELTEEEKKLEEEKAEQALLAEIEAIADLERLNGVAPDSADSMLADISGLSSRLVSAQVSDDDDNDDDQDSNRDTTGTDCVAAPNPDLDVDTFRKTFGESWQLSQFWYSAAFARRLSEHIYELGCRVSSSSGAGAGVGGEDQQARKGDATNAKGWASLTRVGFLCCPTAWVGFVHAYPELAKQAFVFEIDQRFKALSHASYVHYNLYEPLNLPTDRELEGTFDILVADPPFLNVDTQSKVATTAKHLARRPASSPSSPTDQREEPDCKFILITGDSIAPEASKMYTDTPLAKVHDLEVEHHGLANDFGVWQSA</sequence>
<dbReference type="EMBL" id="KZ819198">
    <property type="protein sequence ID" value="PWY98554.1"/>
    <property type="molecule type" value="Genomic_DNA"/>
</dbReference>
<feature type="compositionally biased region" description="Low complexity" evidence="5">
    <location>
        <begin position="34"/>
        <end position="58"/>
    </location>
</feature>
<comment type="subcellular location">
    <subcellularLocation>
        <location evidence="1">Cytoplasm</location>
    </subcellularLocation>
</comment>
<dbReference type="InterPro" id="IPR019369">
    <property type="entry name" value="Efm5/EEF1AKMT1"/>
</dbReference>
<dbReference type="GO" id="GO:0016279">
    <property type="term" value="F:protein-lysine N-methyltransferase activity"/>
    <property type="evidence" value="ECO:0007669"/>
    <property type="project" value="InterPro"/>
</dbReference>
<evidence type="ECO:0000256" key="1">
    <source>
        <dbReference type="ARBA" id="ARBA00004496"/>
    </source>
</evidence>
<keyword evidence="3" id="KW-0489">Methyltransferase</keyword>
<evidence type="ECO:0000313" key="7">
    <source>
        <dbReference type="Proteomes" id="UP000246740"/>
    </source>
</evidence>
<feature type="compositionally biased region" description="Acidic residues" evidence="5">
    <location>
        <begin position="141"/>
        <end position="150"/>
    </location>
</feature>
<evidence type="ECO:0000256" key="5">
    <source>
        <dbReference type="SAM" id="MobiDB-lite"/>
    </source>
</evidence>
<keyword evidence="4" id="KW-0808">Transferase</keyword>
<dbReference type="PANTHER" id="PTHR13200:SF0">
    <property type="entry name" value="EEF1A LYSINE METHYLTRANSFERASE 1"/>
    <property type="match status" value="1"/>
</dbReference>
<dbReference type="InParanoid" id="A0A317XJW0"/>
<evidence type="ECO:0000313" key="6">
    <source>
        <dbReference type="EMBL" id="PWY98554.1"/>
    </source>
</evidence>
<organism evidence="6 7">
    <name type="scientific">Testicularia cyperi</name>
    <dbReference type="NCBI Taxonomy" id="1882483"/>
    <lineage>
        <taxon>Eukaryota</taxon>
        <taxon>Fungi</taxon>
        <taxon>Dikarya</taxon>
        <taxon>Basidiomycota</taxon>
        <taxon>Ustilaginomycotina</taxon>
        <taxon>Ustilaginomycetes</taxon>
        <taxon>Ustilaginales</taxon>
        <taxon>Anthracoideaceae</taxon>
        <taxon>Testicularia</taxon>
    </lineage>
</organism>
<dbReference type="InterPro" id="IPR041370">
    <property type="entry name" value="Mlase_EEF1AKMT1/ZCCHC4"/>
</dbReference>
<evidence type="ECO:0000256" key="4">
    <source>
        <dbReference type="ARBA" id="ARBA00022679"/>
    </source>
</evidence>
<dbReference type="PANTHER" id="PTHR13200">
    <property type="entry name" value="EEF1A LYSINE METHYLTRANSFERASE 1"/>
    <property type="match status" value="1"/>
</dbReference>
<dbReference type="AlphaFoldDB" id="A0A317XJW0"/>
<evidence type="ECO:0000256" key="2">
    <source>
        <dbReference type="ARBA" id="ARBA00022490"/>
    </source>
</evidence>
<protein>
    <recommendedName>
        <fullName evidence="8">Elongation factor methyltransferase 5</fullName>
    </recommendedName>
</protein>
<dbReference type="OrthoDB" id="206354at2759"/>
<evidence type="ECO:0008006" key="8">
    <source>
        <dbReference type="Google" id="ProtNLM"/>
    </source>
</evidence>
<dbReference type="InterPro" id="IPR002052">
    <property type="entry name" value="DNA_methylase_N6_adenine_CS"/>
</dbReference>
<dbReference type="GO" id="GO:0003676">
    <property type="term" value="F:nucleic acid binding"/>
    <property type="evidence" value="ECO:0007669"/>
    <property type="project" value="InterPro"/>
</dbReference>
<name>A0A317XJW0_9BASI</name>
<dbReference type="GO" id="GO:0005737">
    <property type="term" value="C:cytoplasm"/>
    <property type="evidence" value="ECO:0007669"/>
    <property type="project" value="UniProtKB-SubCell"/>
</dbReference>